<dbReference type="Proteomes" id="UP000694920">
    <property type="component" value="Unplaced"/>
</dbReference>
<evidence type="ECO:0000256" key="2">
    <source>
        <dbReference type="ARBA" id="ARBA00022553"/>
    </source>
</evidence>
<dbReference type="KEGG" id="ccin:107267388"/>
<reference evidence="6" key="1">
    <citation type="submission" date="2025-08" db="UniProtKB">
        <authorList>
            <consortium name="RefSeq"/>
        </authorList>
    </citation>
    <scope>IDENTIFICATION</scope>
</reference>
<protein>
    <recommendedName>
        <fullName evidence="7">Brain-enriched guanylate kinase-associated protein</fullName>
    </recommendedName>
</protein>
<feature type="region of interest" description="Disordered" evidence="4">
    <location>
        <begin position="385"/>
        <end position="444"/>
    </location>
</feature>
<keyword evidence="5" id="KW-1185">Reference proteome</keyword>
<keyword evidence="3" id="KW-0472">Membrane</keyword>
<comment type="subcellular location">
    <subcellularLocation>
        <location evidence="1">Membrane</location>
        <topology evidence="1">Peripheral membrane protein</topology>
    </subcellularLocation>
</comment>
<dbReference type="PANTHER" id="PTHR28664">
    <property type="entry name" value="TIGHT JUNCTION-ASSOCIATED PROTEIN 1"/>
    <property type="match status" value="1"/>
</dbReference>
<proteinExistence type="predicted"/>
<dbReference type="AlphaFoldDB" id="A0AAJ7BV62"/>
<keyword evidence="2" id="KW-0597">Phosphoprotein</keyword>
<name>A0AAJ7BV62_CEPCN</name>
<dbReference type="RefSeq" id="XP_015594509.1">
    <property type="nucleotide sequence ID" value="XM_015739023.2"/>
</dbReference>
<dbReference type="GO" id="GO:0016020">
    <property type="term" value="C:membrane"/>
    <property type="evidence" value="ECO:0007669"/>
    <property type="project" value="UniProtKB-SubCell"/>
</dbReference>
<accession>A0AAJ7BV62</accession>
<dbReference type="GeneID" id="107267388"/>
<feature type="compositionally biased region" description="Low complexity" evidence="4">
    <location>
        <begin position="595"/>
        <end position="617"/>
    </location>
</feature>
<dbReference type="PANTHER" id="PTHR28664:SF4">
    <property type="entry name" value="TIGHT JUNCTION-ASSOCIATED PROTEIN 1"/>
    <property type="match status" value="1"/>
</dbReference>
<feature type="compositionally biased region" description="Basic and acidic residues" evidence="4">
    <location>
        <begin position="891"/>
        <end position="901"/>
    </location>
</feature>
<organism evidence="5 6">
    <name type="scientific">Cephus cinctus</name>
    <name type="common">Wheat stem sawfly</name>
    <dbReference type="NCBI Taxonomy" id="211228"/>
    <lineage>
        <taxon>Eukaryota</taxon>
        <taxon>Metazoa</taxon>
        <taxon>Ecdysozoa</taxon>
        <taxon>Arthropoda</taxon>
        <taxon>Hexapoda</taxon>
        <taxon>Insecta</taxon>
        <taxon>Pterygota</taxon>
        <taxon>Neoptera</taxon>
        <taxon>Endopterygota</taxon>
        <taxon>Hymenoptera</taxon>
        <taxon>Cephoidea</taxon>
        <taxon>Cephidae</taxon>
        <taxon>Cephus</taxon>
    </lineage>
</organism>
<evidence type="ECO:0000256" key="3">
    <source>
        <dbReference type="ARBA" id="ARBA00023136"/>
    </source>
</evidence>
<evidence type="ECO:0000313" key="6">
    <source>
        <dbReference type="RefSeq" id="XP_015594509.1"/>
    </source>
</evidence>
<feature type="region of interest" description="Disordered" evidence="4">
    <location>
        <begin position="595"/>
        <end position="628"/>
    </location>
</feature>
<sequence>MAEKCKECGCMCTQCSPIVQDHSDIHLHVEIEHLRQRLMERDSHIVTMETQFLNEADKFPNGEMASIREEILAWQDKYSRLLEAHKRVQKVNQNLEDKLLRIVDKCETEKGAFAKDIATLSHRLADANYTIHRLTQDNEKYRNDVNLAIQLLQCKPSNFVGQKYDTLPLEVQAKVRTYVAQKRRSSEVTAPDVKSITVPISTFPPTAMVYNVAKANIDKDSDEDNDSDESKSPVDLVSASIMAKVLKDRERERVLAKHCDTCSCHKSILTADSAVQTTDSSDICICKKWRMKDVCNVQTATGMNDNVGRTVESKDNFIKYDRTSLKNYERSDNFTRQPIFQETNDNTVNNSKGNVLCNNNENIKHSNFQCVNEKVGTKHKMNNITNIKSRGHGNQINSACQHTGSNTKESTSTKLSIRHQNSCKNQNDTNEQAPSQAVGNQPGLNKTRQLKLLAKKVDAQVGLKPKDSNWSKIGKNNWQQSIDVDTNNSDNNLMRKEELSRINMINDRLWKNEWWMKSKNKVGSFSTTMPERPLRTNHETQIDVINDRVWKNDSSRGHSGKPFQVTSIEVMNAIDYTGTNQNDLRQTVKAASPSFSSDSIVISTSDPPSSSSAPICSGNEKQSHCSNNLDSNCQDRRVTGPRNCLVRVTPGSKNILLDNAGHFHTVLYTSSSNRPNTALVHTGKSVRSARSASTSSEENSPILPQDNEQLQRVAEWVRSFAPVENSLSNYNTSKKISEFLPCTTPNDKAYIFHINACVNYEDKARMQKVYTAPDSADTNSMNRMDISHRHESSNKYCNKEIDLKGQNDEDLITFDLSTDAKVPNQKQNDQRANSSPQVDYEIKVTREMEETYLKLAASLDPVALRFSSSSSTNLTIKKYRNDHKRLNVQKGQDKPDSPATT</sequence>
<feature type="region of interest" description="Disordered" evidence="4">
    <location>
        <begin position="880"/>
        <end position="901"/>
    </location>
</feature>
<feature type="region of interest" description="Disordered" evidence="4">
    <location>
        <begin position="819"/>
        <end position="839"/>
    </location>
</feature>
<evidence type="ECO:0000256" key="1">
    <source>
        <dbReference type="ARBA" id="ARBA00004170"/>
    </source>
</evidence>
<dbReference type="InterPro" id="IPR043441">
    <property type="entry name" value="Tjap1/BEGAIN"/>
</dbReference>
<evidence type="ECO:0000313" key="5">
    <source>
        <dbReference type="Proteomes" id="UP000694920"/>
    </source>
</evidence>
<feature type="compositionally biased region" description="Polar residues" evidence="4">
    <location>
        <begin position="824"/>
        <end position="837"/>
    </location>
</feature>
<gene>
    <name evidence="6" type="primary">LOC107267388</name>
</gene>
<evidence type="ECO:0000256" key="4">
    <source>
        <dbReference type="SAM" id="MobiDB-lite"/>
    </source>
</evidence>
<evidence type="ECO:0008006" key="7">
    <source>
        <dbReference type="Google" id="ProtNLM"/>
    </source>
</evidence>